<dbReference type="Pfam" id="PF09498">
    <property type="entry name" value="DUF2388"/>
    <property type="match status" value="1"/>
</dbReference>
<dbReference type="Proteomes" id="UP000788419">
    <property type="component" value="Unassembled WGS sequence"/>
</dbReference>
<feature type="region of interest" description="Disordered" evidence="1">
    <location>
        <begin position="28"/>
        <end position="55"/>
    </location>
</feature>
<dbReference type="EMBL" id="PDWN01000003">
    <property type="protein sequence ID" value="KAF1696363.1"/>
    <property type="molecule type" value="Genomic_DNA"/>
</dbReference>
<gene>
    <name evidence="3" type="ORF">CSC65_03870</name>
</gene>
<feature type="compositionally biased region" description="Low complexity" evidence="1">
    <location>
        <begin position="28"/>
        <end position="50"/>
    </location>
</feature>
<protein>
    <recommendedName>
        <fullName evidence="5">DUF2388 domain-containing protein</fullName>
    </recommendedName>
</protein>
<evidence type="ECO:0008006" key="5">
    <source>
        <dbReference type="Google" id="ProtNLM"/>
    </source>
</evidence>
<proteinExistence type="predicted"/>
<keyword evidence="2" id="KW-0732">Signal</keyword>
<evidence type="ECO:0000313" key="3">
    <source>
        <dbReference type="EMBL" id="KAF1696363.1"/>
    </source>
</evidence>
<reference evidence="3 4" key="1">
    <citation type="submission" date="2017-10" db="EMBL/GenBank/DDBJ databases">
        <title>Whole genome sequencing of members of genus Pseudoxanthomonas.</title>
        <authorList>
            <person name="Kumar S."/>
            <person name="Bansal K."/>
            <person name="Kaur A."/>
            <person name="Patil P."/>
            <person name="Sharma S."/>
            <person name="Patil P.B."/>
        </authorList>
    </citation>
    <scope>NUCLEOTIDE SEQUENCE [LARGE SCALE GENOMIC DNA]</scope>
    <source>
        <strain evidence="3 4">DSM 17801</strain>
    </source>
</reference>
<dbReference type="RefSeq" id="WP_162408670.1">
    <property type="nucleotide sequence ID" value="NZ_CP093331.1"/>
</dbReference>
<evidence type="ECO:0000313" key="4">
    <source>
        <dbReference type="Proteomes" id="UP000788419"/>
    </source>
</evidence>
<dbReference type="NCBIfam" id="TIGR02448">
    <property type="entry name" value="conserverd hypothetical protein"/>
    <property type="match status" value="1"/>
</dbReference>
<organism evidence="3 4">
    <name type="scientific">Pseudoxanthomonas daejeonensis</name>
    <dbReference type="NCBI Taxonomy" id="266062"/>
    <lineage>
        <taxon>Bacteria</taxon>
        <taxon>Pseudomonadati</taxon>
        <taxon>Pseudomonadota</taxon>
        <taxon>Gammaproteobacteria</taxon>
        <taxon>Lysobacterales</taxon>
        <taxon>Lysobacteraceae</taxon>
        <taxon>Pseudoxanthomonas</taxon>
    </lineage>
</organism>
<dbReference type="InterPro" id="IPR012661">
    <property type="entry name" value="CHP02448"/>
</dbReference>
<evidence type="ECO:0000256" key="2">
    <source>
        <dbReference type="SAM" id="SignalP"/>
    </source>
</evidence>
<feature type="signal peptide" evidence="2">
    <location>
        <begin position="1"/>
        <end position="22"/>
    </location>
</feature>
<accession>A0ABQ6Z9L8</accession>
<sequence length="108" mass="10799">MKSFAIPASLVLLCALAPVALAGSFAGTSAGSSAGASSAGSSASSNSSSGGDDKLVREAREDAAGFVASEGQVRSARLEAALRVMRERDASARQASDLELARAILARE</sequence>
<evidence type="ECO:0000256" key="1">
    <source>
        <dbReference type="SAM" id="MobiDB-lite"/>
    </source>
</evidence>
<name>A0ABQ6Z9L8_9GAMM</name>
<keyword evidence="4" id="KW-1185">Reference proteome</keyword>
<feature type="chain" id="PRO_5045277725" description="DUF2388 domain-containing protein" evidence="2">
    <location>
        <begin position="23"/>
        <end position="108"/>
    </location>
</feature>
<comment type="caution">
    <text evidence="3">The sequence shown here is derived from an EMBL/GenBank/DDBJ whole genome shotgun (WGS) entry which is preliminary data.</text>
</comment>